<dbReference type="Gene3D" id="3.80.10.10">
    <property type="entry name" value="Ribonuclease Inhibitor"/>
    <property type="match status" value="3"/>
</dbReference>
<organism evidence="9 10">
    <name type="scientific">Pseudomonas mercuritolerans</name>
    <dbReference type="NCBI Taxonomy" id="2951809"/>
    <lineage>
        <taxon>Bacteria</taxon>
        <taxon>Pseudomonadati</taxon>
        <taxon>Pseudomonadota</taxon>
        <taxon>Gammaproteobacteria</taxon>
        <taxon>Pseudomonadales</taxon>
        <taxon>Pseudomonadaceae</taxon>
        <taxon>Pseudomonas</taxon>
    </lineage>
</organism>
<keyword evidence="6" id="KW-1035">Host cytoplasm</keyword>
<evidence type="ECO:0000313" key="10">
    <source>
        <dbReference type="Proteomes" id="UP001063475"/>
    </source>
</evidence>
<dbReference type="InterPro" id="IPR032675">
    <property type="entry name" value="LRR_dom_sf"/>
</dbReference>
<keyword evidence="4" id="KW-0677">Repeat</keyword>
<dbReference type="EC" id="2.3.2.27" evidence="2"/>
<feature type="compositionally biased region" description="Low complexity" evidence="7">
    <location>
        <begin position="9"/>
        <end position="23"/>
    </location>
</feature>
<comment type="catalytic activity">
    <reaction evidence="1">
        <text>S-ubiquitinyl-[E2 ubiquitin-conjugating enzyme]-L-cysteine + [acceptor protein]-L-lysine = [E2 ubiquitin-conjugating enzyme]-L-cysteine + N(6)-ubiquitinyl-[acceptor protein]-L-lysine.</text>
        <dbReference type="EC" id="2.3.2.27"/>
    </reaction>
</comment>
<evidence type="ECO:0000256" key="2">
    <source>
        <dbReference type="ARBA" id="ARBA00012483"/>
    </source>
</evidence>
<dbReference type="Gene3D" id="1.20.58.360">
    <property type="entry name" value="Shigella T3SS effector IpaH defines"/>
    <property type="match status" value="1"/>
</dbReference>
<dbReference type="Pfam" id="PF14496">
    <property type="entry name" value="NEL"/>
    <property type="match status" value="1"/>
</dbReference>
<dbReference type="PANTHER" id="PTHR48051:SF1">
    <property type="entry name" value="RAS SUPPRESSOR PROTEIN 1"/>
    <property type="match status" value="1"/>
</dbReference>
<keyword evidence="5" id="KW-0843">Virulence</keyword>
<name>A0ABT2Y2Z9_9PSED</name>
<keyword evidence="6" id="KW-0832">Ubl conjugation</keyword>
<proteinExistence type="inferred from homology"/>
<evidence type="ECO:0000256" key="7">
    <source>
        <dbReference type="SAM" id="MobiDB-lite"/>
    </source>
</evidence>
<dbReference type="PROSITE" id="PS52053">
    <property type="entry name" value="NEL"/>
    <property type="match status" value="1"/>
</dbReference>
<dbReference type="InterPro" id="IPR001611">
    <property type="entry name" value="Leu-rich_rpt"/>
</dbReference>
<comment type="similarity">
    <text evidence="6">Belongs to the LRR-containing bacterial E3 ligase family.</text>
</comment>
<dbReference type="InterPro" id="IPR046673">
    <property type="entry name" value="ToxA_N"/>
</dbReference>
<dbReference type="Pfam" id="PF00560">
    <property type="entry name" value="LRR_1"/>
    <property type="match status" value="1"/>
</dbReference>
<evidence type="ECO:0000256" key="5">
    <source>
        <dbReference type="ARBA" id="ARBA00023026"/>
    </source>
</evidence>
<feature type="region of interest" description="Disordered" evidence="7">
    <location>
        <begin position="2414"/>
        <end position="2444"/>
    </location>
</feature>
<evidence type="ECO:0000256" key="6">
    <source>
        <dbReference type="PROSITE-ProRule" id="PRU01398"/>
    </source>
</evidence>
<sequence>MIAIPSNPPSTASSSSSRTTDAPAPKPLKATQSLHGDFLEKSIPTWLTDVTAQRRQAFKDAPAALPAWYQDATPAQRAALNDSYKASVQAQNMLDKSMSRFEQAEVFARPLLIKALKDEYQLQVDIDKTLLCLRRPIEVGIQATELASFEILKLSLLEAALHNFEASECEEGAYHHTSGFMVATDTAETFESVSVALTVSQFMSLCRRLDIGKQYQDYLQEFFHPADVVVQGVLRERFIASQKATMRAAAEQALLQKDIEPADYTMIRSVIDGEMNPWMGNRQVWFKDLSLMRKRLTGCVVFVISEKYRYSDELIVYIPHDPQHPFKRYNHQQMREEFKRLLTARDEPLAGGAQPTPYQRFLSQFLPVDQRPDYFSQFTRKAADSPKDAWSTLRSPWVAFIQAISGTSVFTRIKQLPPERGVKMEPEPDPYIAPSAVGRRGHGLWAANEDLWLYLFTQNRAKVLADARSHAVPSDDVEVKARDARLAHLLQIGLLGLNMVSMFVPVLGEVMMVVMAGQLMYETLEGAIEWSEGDRRAARDHLIDVAENLAQIAVMAGVGAGVRKFSSAKAVPVIEQLEPVQLPSGNTRLWKPDLGAYESTIALPDSPGPNPQGQHVLDGKTYIRQAGKVYEQYYDSSLGKWRLRHPNDPDAWQPVLESNGNGAWRSTLERPLEWDRLTLLRRMGHATEVFSDAELLRAADISGVSDGALRKMHLDHAPPPPELAQAMRLLKADADAALVVEQLRGERPIDELYLYTLPLITEMPLWPQNRVLEVFDGESLSGSSVRYGAARRFRDVGVKPPIRTSRADILGGKLPAHILASLEEAEINRLLGKLVARTPEARLQEFNKRIANYANTRQAAIFESIYKGTDPIAPEVAGLQKECPGLGESAAQAVLTHAHAGELQALRSGQRAPLRLLEEARWYARQTRRVTAYAGLRSENVASADSRRLALHTLEQLPGWPDNLRIEVREDHDAGTLLDSIGSETASEKKYLIKKGAQFQAFNERGEALNSLPEHGDNFYPSIMHALPDEARRSLGVPAVGQSVQLREKIIRHADLHQAEAPALLEPQVTWIKPPVRVSDTLIGYPASGRGPGLSPNLIARTRDIYPQLTNEQARGYLLEQYRAGNDDRDIFQLLLSRRQEWAQLEATLDEWSGLTRVPAWARSEWNYKVRTAQALKDCWRNAPIAAHLPGADQLHLVLYDPLPALTANFDHVRELSIAGDGITDTDADAFLERFGRLEKLSLGERGSLFGSYMGREQSLTTLPLAVTRMPSLKNLKFRTTAAAIAADLPTRLRMLTAVEELHLDLSRGTGVTANLDLTPLRRLRKLRIDAPGMVQWPDFVQELPELERLDLTQTAISSIPQALYTGHEKLWAGLSLDWSNFAHENFKPAYEYVKNYRGVWGHLLDLDLMVRQYCAGELEFLTGRRGNINRLPERIMSLWNTPETRLKAVELLRLEHAGIFRQLYLPTTSDGLRTATLAPVWETLPNLAVVRELEHNWAAAVRERYGLRREAQVPTPGNPNGVAPLESGEVFKLFDDGHFGDEPSISELPSLPAGTFSHVKTVSLDHLNVPAAQMRAFLQAFSGARTVEITGCNLTEVPFSPSDFAQLTRLDLSHNLIGTTPEVQSQIDALYKLDFLDLRENQLTDLNVAALKKLELLDLSSNRLQAWPAGAETLPRLQWLDLRENPISTLPEHVLADDRVMLNTNLTQSSLSAEGAAALKTAQRRIETAIGLPDDTLKQFEIYPSGPRSVGDARVPRTALAFAHEFLLPLRPLAPVAEGAADIASRLQDVNPLLSTEQAQQCLARLRSEGLSDAQIDARLTVWRDSDEALTRELNGWIFTRAIPWNRGDKSKHRSFLAMKVRDCWAEGLTRHSEHSGSTLDLTGLNTGDLPRLSKVFSPVRTLNLTGVEFSAQSFNEFCAAFPEVTTLVLNGNALDTLPDAVGGLSGLERLGLSGNKLATGESLYTQAGGNRLRWLDLSHNQLEEFSASAFSRLETLKLDHNGLDSWPDGVLELPHLRALDLTGNNISVFPDRLLDGSHRELVAGTVLSENTLTLNSLRQLRDYSAANANRDVMGYSRAHLDREIDLRLRVADSEPGSGSDGDSDDSDGFGGGGVGGRVDVHAQVEAIEAIANPAQNVAAPAMETWLTFTPADVRAARQALWAQLARQANHDAFFHLLSTLPDTLEFRLSGADLTHRVWQVIQAATENAELREQLFVNAETHDTCLDGRILSFSELEARVYEYNTLRDIPQHRPEQRGRALLNLTRRLFRLERVDRLAEAAAINQDRAEVRLQYRIGMTSGWPDGLELPGQPAHMLYGTPIRGQVLINARASVLADEASPAFLEDLISRDYWVRYLEDRHSEVFEALKLEESRRHGAVEDAYPDLSSPEYLDAMGVLEVELPATRMEKLKELSRTELESLSSPGSGAPQPRPSSPQPGPSSRP</sequence>
<dbReference type="EMBL" id="JAMSHA010000013">
    <property type="protein sequence ID" value="MCV2225320.1"/>
    <property type="molecule type" value="Genomic_DNA"/>
</dbReference>
<dbReference type="SUPFAM" id="SSF52058">
    <property type="entry name" value="L domain-like"/>
    <property type="match status" value="1"/>
</dbReference>
<accession>A0ABT2Y2Z9</accession>
<feature type="compositionally biased region" description="Low complexity" evidence="7">
    <location>
        <begin position="2419"/>
        <end position="2429"/>
    </location>
</feature>
<evidence type="ECO:0000313" key="9">
    <source>
        <dbReference type="EMBL" id="MCV2225320.1"/>
    </source>
</evidence>
<keyword evidence="6" id="KW-0964">Secreted</keyword>
<dbReference type="InterPro" id="IPR003591">
    <property type="entry name" value="Leu-rich_rpt_typical-subtyp"/>
</dbReference>
<feature type="region of interest" description="Disordered" evidence="7">
    <location>
        <begin position="2094"/>
        <end position="2116"/>
    </location>
</feature>
<dbReference type="RefSeq" id="WP_263471698.1">
    <property type="nucleotide sequence ID" value="NZ_JAMSHA010000013.1"/>
</dbReference>
<dbReference type="PROSITE" id="PS51450">
    <property type="entry name" value="LRR"/>
    <property type="match status" value="2"/>
</dbReference>
<keyword evidence="3" id="KW-0433">Leucine-rich repeat</keyword>
<feature type="compositionally biased region" description="Pro residues" evidence="7">
    <location>
        <begin position="2430"/>
        <end position="2444"/>
    </location>
</feature>
<reference evidence="9" key="1">
    <citation type="submission" date="2022-06" db="EMBL/GenBank/DDBJ databases">
        <title>De novo draft assembly of the Pseudomonas mercurotoleraris sp. nov., isolated from the plants rhizosphere.</title>
        <authorList>
            <person name="Robas M."/>
            <person name="Gonzalez D."/>
            <person name="Fernandez V.M."/>
            <person name="Luna L."/>
            <person name="Provanza A."/>
            <person name="Jimenez P.A."/>
        </authorList>
    </citation>
    <scope>NUCLEOTIDE SEQUENCE</scope>
    <source>
        <strain evidence="9">SAICEUPSM</strain>
    </source>
</reference>
<dbReference type="InterPro" id="IPR029487">
    <property type="entry name" value="NEL_dom"/>
</dbReference>
<dbReference type="Proteomes" id="UP001063475">
    <property type="component" value="Unassembled WGS sequence"/>
</dbReference>
<protein>
    <recommendedName>
        <fullName evidence="2">RING-type E3 ubiquitin transferase</fullName>
        <ecNumber evidence="2">2.3.2.27</ecNumber>
    </recommendedName>
</protein>
<dbReference type="Pfam" id="PF20178">
    <property type="entry name" value="ToxA_N"/>
    <property type="match status" value="1"/>
</dbReference>
<keyword evidence="6" id="KW-0808">Transferase</keyword>
<evidence type="ECO:0000256" key="3">
    <source>
        <dbReference type="ARBA" id="ARBA00022614"/>
    </source>
</evidence>
<dbReference type="SMART" id="SM00364">
    <property type="entry name" value="LRR_BAC"/>
    <property type="match status" value="4"/>
</dbReference>
<evidence type="ECO:0000256" key="1">
    <source>
        <dbReference type="ARBA" id="ARBA00000900"/>
    </source>
</evidence>
<keyword evidence="10" id="KW-1185">Reference proteome</keyword>
<comment type="caution">
    <text evidence="9">The sequence shown here is derived from an EMBL/GenBank/DDBJ whole genome shotgun (WGS) entry which is preliminary data.</text>
</comment>
<keyword evidence="6" id="KW-0833">Ubl conjugation pathway</keyword>
<dbReference type="SMART" id="SM00369">
    <property type="entry name" value="LRR_TYP"/>
    <property type="match status" value="8"/>
</dbReference>
<dbReference type="SUPFAM" id="SSF52047">
    <property type="entry name" value="RNI-like"/>
    <property type="match status" value="1"/>
</dbReference>
<feature type="region of interest" description="Disordered" evidence="7">
    <location>
        <begin position="1"/>
        <end position="30"/>
    </location>
</feature>
<comment type="PTM">
    <text evidence="6">Ubiquitinated in the presence of host E1 ubiquitin-activating enzyme, E2 ubiquitin-conjugating enzyme and ubiquitin.</text>
</comment>
<feature type="active site" description="Glycyl thioester intermediate" evidence="6">
    <location>
        <position position="2226"/>
    </location>
</feature>
<feature type="domain" description="NEL" evidence="8">
    <location>
        <begin position="2139"/>
        <end position="2433"/>
    </location>
</feature>
<dbReference type="InterPro" id="IPR050216">
    <property type="entry name" value="LRR_domain-containing"/>
</dbReference>
<gene>
    <name evidence="9" type="ORF">ND528_27595</name>
</gene>
<evidence type="ECO:0000256" key="4">
    <source>
        <dbReference type="ARBA" id="ARBA00022737"/>
    </source>
</evidence>
<evidence type="ECO:0000259" key="8">
    <source>
        <dbReference type="PROSITE" id="PS52053"/>
    </source>
</evidence>
<dbReference type="PANTHER" id="PTHR48051">
    <property type="match status" value="1"/>
</dbReference>